<evidence type="ECO:0000313" key="4">
    <source>
        <dbReference type="EMBL" id="XDJ69368.1"/>
    </source>
</evidence>
<gene>
    <name evidence="4" type="primary">pseG</name>
    <name evidence="4" type="ORF">ABRY94_00790</name>
</gene>
<dbReference type="Pfam" id="PF04101">
    <property type="entry name" value="Glyco_tran_28_C"/>
    <property type="match status" value="1"/>
</dbReference>
<proteinExistence type="predicted"/>
<dbReference type="EC" id="3.6.1.57" evidence="4"/>
<evidence type="ECO:0000256" key="2">
    <source>
        <dbReference type="PIRSR" id="PIRSR620023-2"/>
    </source>
</evidence>
<dbReference type="NCBIfam" id="TIGR03590">
    <property type="entry name" value="PseG"/>
    <property type="match status" value="1"/>
</dbReference>
<accession>A0AB39EV46</accession>
<protein>
    <submittedName>
        <fullName evidence="4">UDP-2,4-diacetamido-2,4, 6-trideoxy-beta-L-altropyranose hydrolase</fullName>
        <ecNumber evidence="4">3.6.1.57</ecNumber>
    </submittedName>
</protein>
<dbReference type="SUPFAM" id="SSF53756">
    <property type="entry name" value="UDP-Glycosyltransferase/glycogen phosphorylase"/>
    <property type="match status" value="1"/>
</dbReference>
<organism evidence="4">
    <name type="scientific">Castellaniella ginsengisoli</name>
    <dbReference type="NCBI Taxonomy" id="546114"/>
    <lineage>
        <taxon>Bacteria</taxon>
        <taxon>Pseudomonadati</taxon>
        <taxon>Pseudomonadota</taxon>
        <taxon>Betaproteobacteria</taxon>
        <taxon>Burkholderiales</taxon>
        <taxon>Alcaligenaceae</taxon>
        <taxon>Castellaniella</taxon>
    </lineage>
</organism>
<name>A0AB39EV46_9BURK</name>
<evidence type="ECO:0000256" key="1">
    <source>
        <dbReference type="PIRSR" id="PIRSR620023-1"/>
    </source>
</evidence>
<dbReference type="PANTHER" id="PTHR21015:SF22">
    <property type="entry name" value="GLYCOSYLTRANSFERASE"/>
    <property type="match status" value="1"/>
</dbReference>
<dbReference type="Gene3D" id="3.40.50.11190">
    <property type="match status" value="1"/>
</dbReference>
<dbReference type="AlphaFoldDB" id="A0AB39EV46"/>
<feature type="binding site" evidence="2">
    <location>
        <position position="263"/>
    </location>
    <ligand>
        <name>substrate</name>
    </ligand>
</feature>
<reference evidence="4" key="1">
    <citation type="submission" date="2024-05" db="EMBL/GenBank/DDBJ databases">
        <authorList>
            <person name="Luo Y.-C."/>
            <person name="Nicholds J."/>
            <person name="Mortimer T."/>
            <person name="Maboni G."/>
        </authorList>
    </citation>
    <scope>NUCLEOTIDE SEQUENCE</scope>
    <source>
        <strain evidence="4">144863</strain>
    </source>
</reference>
<dbReference type="GO" id="GO:0016758">
    <property type="term" value="F:hexosyltransferase activity"/>
    <property type="evidence" value="ECO:0007669"/>
    <property type="project" value="InterPro"/>
</dbReference>
<dbReference type="PANTHER" id="PTHR21015">
    <property type="entry name" value="UDP-N-ACETYLGLUCOSAMINE--N-ACETYLMURAMYL-(PENTAPEPTIDE) PYROPHOSPHORYL-UNDECAPRENOL N-ACETYLGLUCOSAMINE TRANSFERASE 1"/>
    <property type="match status" value="1"/>
</dbReference>
<dbReference type="RefSeq" id="WP_368655545.1">
    <property type="nucleotide sequence ID" value="NZ_CP158262.1"/>
</dbReference>
<keyword evidence="4" id="KW-0378">Hydrolase</keyword>
<dbReference type="InterPro" id="IPR020023">
    <property type="entry name" value="PseG"/>
</dbReference>
<evidence type="ECO:0000259" key="3">
    <source>
        <dbReference type="Pfam" id="PF04101"/>
    </source>
</evidence>
<sequence>MKILIRVDSSVDIGSGHIMRCMTLAEQLSAQGAEVCFICRDLQGSLVNVLIKQGYSCIRFQTEAYSVDIDVDATLSAIQDSFMGRIDWLIVDHYGLDAEWEMRIRPFVGNILVIDDLANRPHDCDLLLDQNFYIDMEARYAGLVSEKTKCLLGPAYVLLRPEFYEARKALRYRSGVVKRVLVFFGGSDPANQTRCVLDSIDDLQLADVRVDVVVGSANPHRRDIKEFCNSRKWAQYYCQVSNMAELILSADLGIGAGGTAMWERCVLGLPTLTITFAENQIKTTKDVAQIGAISYLGWFEDLTVTDYACAISDLLNRPSYLARMSDRALGLIDTSGRGCDFIIRAMKRFTHTRVIR</sequence>
<dbReference type="GO" id="GO:0016787">
    <property type="term" value="F:hydrolase activity"/>
    <property type="evidence" value="ECO:0007669"/>
    <property type="project" value="UniProtKB-KW"/>
</dbReference>
<feature type="binding site" evidence="2">
    <location>
        <position position="160"/>
    </location>
    <ligand>
        <name>substrate</name>
    </ligand>
</feature>
<dbReference type="InterPro" id="IPR007235">
    <property type="entry name" value="Glyco_trans_28_C"/>
</dbReference>
<dbReference type="EMBL" id="CP158262">
    <property type="protein sequence ID" value="XDJ69368.1"/>
    <property type="molecule type" value="Genomic_DNA"/>
</dbReference>
<feature type="domain" description="Glycosyl transferase family 28 C-terminal" evidence="3">
    <location>
        <begin position="180"/>
        <end position="328"/>
    </location>
</feature>
<feature type="active site" description="Proton acceptor" evidence="1">
    <location>
        <position position="17"/>
    </location>
</feature>
<dbReference type="Gene3D" id="3.40.50.2000">
    <property type="entry name" value="Glycogen Phosphorylase B"/>
    <property type="match status" value="1"/>
</dbReference>